<keyword evidence="2" id="KW-1185">Reference proteome</keyword>
<gene>
    <name evidence="1" type="ordered locus">Desti_5355</name>
</gene>
<dbReference type="HOGENOM" id="CLU_2522205_0_0_7"/>
<sequence>MRLQQAGQGHGASEKWIDDLAHLPKTCDYFLVGLILMCVQRSNPATGGSKSGPGMPPERSQAVPFVAKGIWRDRQITGFSIFVL</sequence>
<dbReference type="AlphaFoldDB" id="I4CEF2"/>
<name>I4CEF2_DESTA</name>
<dbReference type="EMBL" id="CP003360">
    <property type="protein sequence ID" value="AFM27943.1"/>
    <property type="molecule type" value="Genomic_DNA"/>
</dbReference>
<reference evidence="2" key="1">
    <citation type="submission" date="2012-06" db="EMBL/GenBank/DDBJ databases">
        <title>Complete sequence of chromosome of Desulfomonile tiedjei DSM 6799.</title>
        <authorList>
            <person name="Lucas S."/>
            <person name="Copeland A."/>
            <person name="Lapidus A."/>
            <person name="Glavina del Rio T."/>
            <person name="Dalin E."/>
            <person name="Tice H."/>
            <person name="Bruce D."/>
            <person name="Goodwin L."/>
            <person name="Pitluck S."/>
            <person name="Peters L."/>
            <person name="Ovchinnikova G."/>
            <person name="Zeytun A."/>
            <person name="Lu M."/>
            <person name="Kyrpides N."/>
            <person name="Mavromatis K."/>
            <person name="Ivanova N."/>
            <person name="Brettin T."/>
            <person name="Detter J.C."/>
            <person name="Han C."/>
            <person name="Larimer F."/>
            <person name="Land M."/>
            <person name="Hauser L."/>
            <person name="Markowitz V."/>
            <person name="Cheng J.-F."/>
            <person name="Hugenholtz P."/>
            <person name="Woyke T."/>
            <person name="Wu D."/>
            <person name="Spring S."/>
            <person name="Schroeder M."/>
            <person name="Brambilla E."/>
            <person name="Klenk H.-P."/>
            <person name="Eisen J.A."/>
        </authorList>
    </citation>
    <scope>NUCLEOTIDE SEQUENCE [LARGE SCALE GENOMIC DNA]</scope>
    <source>
        <strain evidence="2">ATCC 49306 / DSM 6799 / DCB-1</strain>
    </source>
</reference>
<protein>
    <submittedName>
        <fullName evidence="1">Uncharacterized protein</fullName>
    </submittedName>
</protein>
<dbReference type="Proteomes" id="UP000006055">
    <property type="component" value="Chromosome"/>
</dbReference>
<evidence type="ECO:0000313" key="2">
    <source>
        <dbReference type="Proteomes" id="UP000006055"/>
    </source>
</evidence>
<organism evidence="1 2">
    <name type="scientific">Desulfomonile tiedjei (strain ATCC 49306 / DSM 6799 / DCB-1)</name>
    <dbReference type="NCBI Taxonomy" id="706587"/>
    <lineage>
        <taxon>Bacteria</taxon>
        <taxon>Pseudomonadati</taxon>
        <taxon>Thermodesulfobacteriota</taxon>
        <taxon>Desulfomonilia</taxon>
        <taxon>Desulfomonilales</taxon>
        <taxon>Desulfomonilaceae</taxon>
        <taxon>Desulfomonile</taxon>
    </lineage>
</organism>
<evidence type="ECO:0000313" key="1">
    <source>
        <dbReference type="EMBL" id="AFM27943.1"/>
    </source>
</evidence>
<proteinExistence type="predicted"/>
<accession>I4CEF2</accession>
<dbReference type="KEGG" id="dti:Desti_5355"/>